<keyword evidence="6" id="KW-1185">Reference proteome</keyword>
<dbReference type="OrthoDB" id="823504at2759"/>
<keyword evidence="2 3" id="KW-0040">ANK repeat</keyword>
<evidence type="ECO:0000256" key="4">
    <source>
        <dbReference type="SAM" id="MobiDB-lite"/>
    </source>
</evidence>
<feature type="compositionally biased region" description="Low complexity" evidence="4">
    <location>
        <begin position="271"/>
        <end position="309"/>
    </location>
</feature>
<gene>
    <name evidence="5" type="ORF">LAMI_0G01904G</name>
</gene>
<accession>A0A1G4K7N0</accession>
<dbReference type="Pfam" id="PF13637">
    <property type="entry name" value="Ank_4"/>
    <property type="match status" value="1"/>
</dbReference>
<dbReference type="Proteomes" id="UP000191024">
    <property type="component" value="Chromosome G"/>
</dbReference>
<protein>
    <submittedName>
        <fullName evidence="5">LAMI_0G01904g1_1</fullName>
    </submittedName>
</protein>
<evidence type="ECO:0000313" key="5">
    <source>
        <dbReference type="EMBL" id="SCU99950.1"/>
    </source>
</evidence>
<reference evidence="5 6" key="1">
    <citation type="submission" date="2016-03" db="EMBL/GenBank/DDBJ databases">
        <authorList>
            <person name="Devillers H."/>
        </authorList>
    </citation>
    <scope>NUCLEOTIDE SEQUENCE [LARGE SCALE GENOMIC DNA]</scope>
    <source>
        <strain evidence="5">CBS 11717</strain>
    </source>
</reference>
<dbReference type="InterPro" id="IPR036770">
    <property type="entry name" value="Ankyrin_rpt-contain_sf"/>
</dbReference>
<feature type="repeat" description="ANK" evidence="3">
    <location>
        <begin position="108"/>
        <end position="140"/>
    </location>
</feature>
<proteinExistence type="predicted"/>
<dbReference type="Pfam" id="PF12796">
    <property type="entry name" value="Ank_2"/>
    <property type="match status" value="1"/>
</dbReference>
<dbReference type="PANTHER" id="PTHR24198:SF165">
    <property type="entry name" value="ANKYRIN REPEAT-CONTAINING PROTEIN-RELATED"/>
    <property type="match status" value="1"/>
</dbReference>
<feature type="repeat" description="ANK" evidence="3">
    <location>
        <begin position="141"/>
        <end position="173"/>
    </location>
</feature>
<name>A0A1G4K7N0_9SACH</name>
<dbReference type="PROSITE" id="PS50088">
    <property type="entry name" value="ANK_REPEAT"/>
    <property type="match status" value="2"/>
</dbReference>
<dbReference type="InterPro" id="IPR002110">
    <property type="entry name" value="Ankyrin_rpt"/>
</dbReference>
<evidence type="ECO:0000256" key="3">
    <source>
        <dbReference type="PROSITE-ProRule" id="PRU00023"/>
    </source>
</evidence>
<dbReference type="EMBL" id="LT598469">
    <property type="protein sequence ID" value="SCU99950.1"/>
    <property type="molecule type" value="Genomic_DNA"/>
</dbReference>
<sequence length="413" mass="45322">MLQDPSIRLRSAIIDGNLLIAKRLLSRFPDYLYDIDPENGWTLLHYASFYGRYLVCVHLIQLGIDNSEIQRTFQNDTAIHLALQNGHEQTTHLLLQHFPQCLDLKGHAGSTPVGVACVTDQYRCLNLLLGLGADLKLRDDEGDTPLHTCLKYGSVNCLRLLVLEGNLVDDTLRNKSHWTPMDVAQTFDIARQFQKALIEVHSHTVPKKPSFQSMMSPQTVFKSTFETTGSPISASSPMGRSFTSQLPPLPKISTSRRTSLGSQTVRSPRTSFPQQNSSGSNPSAPSPTSRLPSKSTTSNTFQSSSSASLNRRESSQSVNSERTRSCGQNETLRHFPTTSTTESINENSAVSLKSGGESSIRHTTRSSGDAGSAKLEPTTGSSREGELQAISGPPENDRRTKISLLNIPISKVR</sequence>
<feature type="region of interest" description="Disordered" evidence="4">
    <location>
        <begin position="227"/>
        <end position="413"/>
    </location>
</feature>
<feature type="compositionally biased region" description="Polar residues" evidence="4">
    <location>
        <begin position="227"/>
        <end position="270"/>
    </location>
</feature>
<dbReference type="Gene3D" id="1.25.40.20">
    <property type="entry name" value="Ankyrin repeat-containing domain"/>
    <property type="match status" value="1"/>
</dbReference>
<dbReference type="SUPFAM" id="SSF48403">
    <property type="entry name" value="Ankyrin repeat"/>
    <property type="match status" value="1"/>
</dbReference>
<feature type="compositionally biased region" description="Low complexity" evidence="4">
    <location>
        <begin position="337"/>
        <end position="348"/>
    </location>
</feature>
<dbReference type="PROSITE" id="PS50297">
    <property type="entry name" value="ANK_REP_REGION"/>
    <property type="match status" value="1"/>
</dbReference>
<dbReference type="STRING" id="1230905.A0A1G4K7N0"/>
<evidence type="ECO:0000313" key="6">
    <source>
        <dbReference type="Proteomes" id="UP000191024"/>
    </source>
</evidence>
<evidence type="ECO:0000256" key="1">
    <source>
        <dbReference type="ARBA" id="ARBA00022737"/>
    </source>
</evidence>
<dbReference type="AlphaFoldDB" id="A0A1G4K7N0"/>
<keyword evidence="1" id="KW-0677">Repeat</keyword>
<dbReference type="SMART" id="SM00248">
    <property type="entry name" value="ANK"/>
    <property type="match status" value="4"/>
</dbReference>
<organism evidence="5 6">
    <name type="scientific">Lachancea mirantina</name>
    <dbReference type="NCBI Taxonomy" id="1230905"/>
    <lineage>
        <taxon>Eukaryota</taxon>
        <taxon>Fungi</taxon>
        <taxon>Dikarya</taxon>
        <taxon>Ascomycota</taxon>
        <taxon>Saccharomycotina</taxon>
        <taxon>Saccharomycetes</taxon>
        <taxon>Saccharomycetales</taxon>
        <taxon>Saccharomycetaceae</taxon>
        <taxon>Lachancea</taxon>
    </lineage>
</organism>
<dbReference type="PANTHER" id="PTHR24198">
    <property type="entry name" value="ANKYRIN REPEAT AND PROTEIN KINASE DOMAIN-CONTAINING PROTEIN"/>
    <property type="match status" value="1"/>
</dbReference>
<dbReference type="Pfam" id="PF00023">
    <property type="entry name" value="Ank"/>
    <property type="match status" value="1"/>
</dbReference>
<evidence type="ECO:0000256" key="2">
    <source>
        <dbReference type="ARBA" id="ARBA00023043"/>
    </source>
</evidence>